<dbReference type="InterPro" id="IPR039564">
    <property type="entry name" value="Peptidase_C39-like"/>
</dbReference>
<dbReference type="RefSeq" id="WP_127918245.1">
    <property type="nucleotide sequence ID" value="NZ_RKLP01000013.1"/>
</dbReference>
<protein>
    <recommendedName>
        <fullName evidence="2">Peptidase C39-like domain-containing protein</fullName>
    </recommendedName>
</protein>
<evidence type="ECO:0000313" key="4">
    <source>
        <dbReference type="Proteomes" id="UP000286208"/>
    </source>
</evidence>
<dbReference type="Gene3D" id="3.90.70.10">
    <property type="entry name" value="Cysteine proteinases"/>
    <property type="match status" value="1"/>
</dbReference>
<reference evidence="3 4" key="1">
    <citation type="submission" date="2018-11" db="EMBL/GenBank/DDBJ databases">
        <title>Rhodococcus spongicola sp. nov. and Rhodococcus xishaensis sp. nov. from marine sponges.</title>
        <authorList>
            <person name="Li L."/>
            <person name="Lin H.W."/>
        </authorList>
    </citation>
    <scope>NUCLEOTIDE SEQUENCE [LARGE SCALE GENOMIC DNA]</scope>
    <source>
        <strain evidence="3 4">CCTCC AB2014297</strain>
    </source>
</reference>
<sequence>MDDTYGVSIGDELITPAGNDSTDPLDVGLEIGDPLLHDPQAQPADTDFGVEVDGAPTPAAPPAADPVDPAVSVPELDEPTDPAVDTDDTIVVPDAESDGGTHGNAGAWTQDWFFQEVDGYCGPSSAAQVVSEYTGLDISDPQQLVDRALELGLFIDGDPTSGMTMASLEVLLEDQGVPCHIEMSSMDDLAAKLDAGYGVIAMVDSGEIWTPGGEAVEDDTPDHALVVAGIDTDRGVVILSDPGNPDGNQSEVPIAQFEDAWTDSDNKMLVADDTDPDLATPAAVDETAMALQPRPWAMVDLIGA</sequence>
<dbReference type="AlphaFoldDB" id="A0A438B8I4"/>
<keyword evidence="4" id="KW-1185">Reference proteome</keyword>
<name>A0A438B8I4_9NOCA</name>
<dbReference type="EMBL" id="RKLP01000013">
    <property type="protein sequence ID" value="RVW07249.1"/>
    <property type="molecule type" value="Genomic_DNA"/>
</dbReference>
<gene>
    <name evidence="3" type="ORF">EGT67_22065</name>
</gene>
<organism evidence="3 4">
    <name type="scientific">Prescottella agglutinans</name>
    <dbReference type="NCBI Taxonomy" id="1644129"/>
    <lineage>
        <taxon>Bacteria</taxon>
        <taxon>Bacillati</taxon>
        <taxon>Actinomycetota</taxon>
        <taxon>Actinomycetes</taxon>
        <taxon>Mycobacteriales</taxon>
        <taxon>Nocardiaceae</taxon>
        <taxon>Prescottella</taxon>
    </lineage>
</organism>
<proteinExistence type="predicted"/>
<evidence type="ECO:0000313" key="3">
    <source>
        <dbReference type="EMBL" id="RVW07249.1"/>
    </source>
</evidence>
<evidence type="ECO:0000259" key="2">
    <source>
        <dbReference type="Pfam" id="PF13529"/>
    </source>
</evidence>
<dbReference type="Proteomes" id="UP000286208">
    <property type="component" value="Unassembled WGS sequence"/>
</dbReference>
<dbReference type="Pfam" id="PF13529">
    <property type="entry name" value="Peptidase_C39_2"/>
    <property type="match status" value="1"/>
</dbReference>
<feature type="domain" description="Peptidase C39-like" evidence="2">
    <location>
        <begin position="113"/>
        <end position="242"/>
    </location>
</feature>
<evidence type="ECO:0000256" key="1">
    <source>
        <dbReference type="SAM" id="MobiDB-lite"/>
    </source>
</evidence>
<feature type="region of interest" description="Disordered" evidence="1">
    <location>
        <begin position="1"/>
        <end position="70"/>
    </location>
</feature>
<dbReference type="OrthoDB" id="461196at2"/>
<comment type="caution">
    <text evidence="3">The sequence shown here is derived from an EMBL/GenBank/DDBJ whole genome shotgun (WGS) entry which is preliminary data.</text>
</comment>
<accession>A0A438B8I4</accession>